<gene>
    <name evidence="1" type="ORF">F383_30843</name>
    <name evidence="2" type="ORF">F383_32112</name>
</gene>
<evidence type="ECO:0000313" key="2">
    <source>
        <dbReference type="EMBL" id="KHG25388.1"/>
    </source>
</evidence>
<dbReference type="AlphaFoldDB" id="A0A0B0PIJ6"/>
<dbReference type="Proteomes" id="UP000032142">
    <property type="component" value="Unassembled WGS sequence"/>
</dbReference>
<reference evidence="3" key="2">
    <citation type="submission" date="2014-09" db="EMBL/GenBank/DDBJ databases">
        <authorList>
            <person name="Mudge J."/>
            <person name="Ramaraj T."/>
            <person name="Lindquist I.E."/>
            <person name="Bharti A.K."/>
            <person name="Sundararajan A."/>
            <person name="Cameron C.T."/>
            <person name="Woodward J.E."/>
            <person name="May G.D."/>
            <person name="Brubaker C."/>
            <person name="Broadhvest J."/>
            <person name="Wilkins T.A."/>
        </authorList>
    </citation>
    <scope>NUCLEOTIDE SEQUENCE</scope>
    <source>
        <strain evidence="3">cv. AKA8401</strain>
    </source>
</reference>
<reference evidence="1" key="1">
    <citation type="submission" date="2014-09" db="EMBL/GenBank/DDBJ databases">
        <title>G. arboreum L. cv. AKA8401 A2 genome assembly version 1.0.</title>
        <authorList>
            <person name="Mudge J."/>
            <person name="Ramaraj T."/>
            <person name="Lindquist I.E."/>
            <person name="Bharti A.K."/>
            <person name="Sundararajan A."/>
            <person name="Cameron C.T."/>
            <person name="Woodward J.E."/>
            <person name="May G.D."/>
            <person name="Brubaker C."/>
            <person name="Broadhvest J."/>
            <person name="Wilkins T.A."/>
        </authorList>
    </citation>
    <scope>NUCLEOTIDE SEQUENCE</scope>
</reference>
<protein>
    <submittedName>
        <fullName evidence="1">Uncharacterized protein</fullName>
    </submittedName>
</protein>
<name>A0A0B0PIJ6_GOSAR</name>
<evidence type="ECO:0000313" key="1">
    <source>
        <dbReference type="EMBL" id="KHG24259.1"/>
    </source>
</evidence>
<dbReference type="EMBL" id="KN428158">
    <property type="protein sequence ID" value="KHG24259.1"/>
    <property type="molecule type" value="Genomic_DNA"/>
</dbReference>
<sequence>MLSQKVLGDILRGENTVSSMA</sequence>
<evidence type="ECO:0000313" key="3">
    <source>
        <dbReference type="Proteomes" id="UP000032142"/>
    </source>
</evidence>
<proteinExistence type="predicted"/>
<accession>A0A0B0PIJ6</accession>
<dbReference type="EMBL" id="KN432277">
    <property type="protein sequence ID" value="KHG25388.1"/>
    <property type="molecule type" value="Genomic_DNA"/>
</dbReference>
<organism evidence="1 3">
    <name type="scientific">Gossypium arboreum</name>
    <name type="common">Tree cotton</name>
    <name type="synonym">Gossypium nanking</name>
    <dbReference type="NCBI Taxonomy" id="29729"/>
    <lineage>
        <taxon>Eukaryota</taxon>
        <taxon>Viridiplantae</taxon>
        <taxon>Streptophyta</taxon>
        <taxon>Embryophyta</taxon>
        <taxon>Tracheophyta</taxon>
        <taxon>Spermatophyta</taxon>
        <taxon>Magnoliopsida</taxon>
        <taxon>eudicotyledons</taxon>
        <taxon>Gunneridae</taxon>
        <taxon>Pentapetalae</taxon>
        <taxon>rosids</taxon>
        <taxon>malvids</taxon>
        <taxon>Malvales</taxon>
        <taxon>Malvaceae</taxon>
        <taxon>Malvoideae</taxon>
        <taxon>Gossypium</taxon>
    </lineage>
</organism>
<keyword evidence="3" id="KW-1185">Reference proteome</keyword>